<dbReference type="Gene3D" id="3.40.50.1700">
    <property type="entry name" value="Glycoside hydrolase family 3 C-terminal domain"/>
    <property type="match status" value="1"/>
</dbReference>
<comment type="similarity">
    <text evidence="3">Belongs to the glycosyl hydrolase 3 family.</text>
</comment>
<comment type="catalytic activity">
    <reaction evidence="1">
        <text>Hydrolysis of terminal, non-reducing beta-D-glucosyl residues with release of beta-D-glucose.</text>
        <dbReference type="EC" id="3.2.1.21"/>
    </reaction>
</comment>
<protein>
    <recommendedName>
        <fullName evidence="10">Probable beta-glucosidase G</fullName>
        <ecNumber evidence="4">3.2.1.21</ecNumber>
    </recommendedName>
    <alternativeName>
        <fullName evidence="11">Beta-D-glucoside glucohydrolase G</fullName>
    </alternativeName>
    <alternativeName>
        <fullName evidence="12">Cellobiase G</fullName>
    </alternativeName>
    <alternativeName>
        <fullName evidence="13">Gentiobiase G</fullName>
    </alternativeName>
</protein>
<dbReference type="InterPro" id="IPR036962">
    <property type="entry name" value="Glyco_hydro_3_N_sf"/>
</dbReference>
<dbReference type="GO" id="GO:0005576">
    <property type="term" value="C:extracellular region"/>
    <property type="evidence" value="ECO:0007669"/>
    <property type="project" value="UniProtKB-SubCell"/>
</dbReference>
<organism evidence="16 17">
    <name type="scientific">Rhodotorula diobovata</name>
    <dbReference type="NCBI Taxonomy" id="5288"/>
    <lineage>
        <taxon>Eukaryota</taxon>
        <taxon>Fungi</taxon>
        <taxon>Dikarya</taxon>
        <taxon>Basidiomycota</taxon>
        <taxon>Pucciniomycotina</taxon>
        <taxon>Microbotryomycetes</taxon>
        <taxon>Sporidiobolales</taxon>
        <taxon>Sporidiobolaceae</taxon>
        <taxon>Rhodotorula</taxon>
    </lineage>
</organism>
<evidence type="ECO:0000256" key="8">
    <source>
        <dbReference type="ARBA" id="ARBA00023295"/>
    </source>
</evidence>
<dbReference type="Gene3D" id="3.20.20.300">
    <property type="entry name" value="Glycoside hydrolase, family 3, N-terminal domain"/>
    <property type="match status" value="1"/>
</dbReference>
<evidence type="ECO:0000256" key="3">
    <source>
        <dbReference type="ARBA" id="ARBA00005336"/>
    </source>
</evidence>
<dbReference type="PANTHER" id="PTHR42715:SF12">
    <property type="entry name" value="BETA-GLUCOSIDASE G-RELATED"/>
    <property type="match status" value="1"/>
</dbReference>
<dbReference type="GO" id="GO:0009251">
    <property type="term" value="P:glucan catabolic process"/>
    <property type="evidence" value="ECO:0007669"/>
    <property type="project" value="TreeGrafter"/>
</dbReference>
<dbReference type="Pfam" id="PF14310">
    <property type="entry name" value="Fn3-like"/>
    <property type="match status" value="1"/>
</dbReference>
<dbReference type="STRING" id="5288.A0A5C5FMH1"/>
<dbReference type="InterPro" id="IPR013783">
    <property type="entry name" value="Ig-like_fold"/>
</dbReference>
<dbReference type="PANTHER" id="PTHR42715">
    <property type="entry name" value="BETA-GLUCOSIDASE"/>
    <property type="match status" value="1"/>
</dbReference>
<dbReference type="SUPFAM" id="SSF52279">
    <property type="entry name" value="Beta-D-glucan exohydrolase, C-terminal domain"/>
    <property type="match status" value="1"/>
</dbReference>
<proteinExistence type="inferred from homology"/>
<dbReference type="AlphaFoldDB" id="A0A5C5FMH1"/>
<comment type="subcellular location">
    <subcellularLocation>
        <location evidence="2">Secreted</location>
    </subcellularLocation>
</comment>
<evidence type="ECO:0000256" key="4">
    <source>
        <dbReference type="ARBA" id="ARBA00012744"/>
    </source>
</evidence>
<dbReference type="SUPFAM" id="SSF51445">
    <property type="entry name" value="(Trans)glycosidases"/>
    <property type="match status" value="1"/>
</dbReference>
<evidence type="ECO:0000256" key="5">
    <source>
        <dbReference type="ARBA" id="ARBA00022525"/>
    </source>
</evidence>
<dbReference type="InterPro" id="IPR017853">
    <property type="entry name" value="GH"/>
</dbReference>
<sequence>MLAKSSVLLALAAAATAAPAPASPQLAARDTSDKPATLPESHWKEARLTTDGFNSDKWINGFEKAKAVVAGLTFEQKMNFTALGADAGGCSTRTYPLTPGDGEKPFQLCAGDATAGLTSRYSTQFPAPISAAATWSRDLIYARASAIGKENADVGIDTSISVVAGPLGRSPWGGRSWEGFSSEPFLAGEGVRLSVEGIQDQGVTAMLKHYIGNEQEWLRIGDPNGGYYFHFANQTYDSQIDEATLHELYLAPFVEGVRSGSGAAMCADSLINGNYSCESDSLLNQILKIELNFVGYVSSDFGAAYTTIGSALGGLDWVAYAFESGNKFGALLAAEIENGTLPADIADDKIIRMLTPYYALNQSSLPDVDYNRYVANEWSTEIARKVAEESMTLLKNVRSTNDTRGLPLNKPRDLLLVGSSAAPAPYGYLSNLHDITYYAPGNDYHGWVPDGFGAAGSPLPYAIDPLNAFVARGQKEDRPVAVDYFAQDDPSAGWVFTALGENVSYLDTKLSYASTAVVFVSAVAMEAFDRTSLDVQYDGDRLIKHVADRHNDTIVVVTAPGPVDMSAWHDHENVTSVVYAYYSGQEGGHAIAAALFGDVNPSGKLPFTIAKEVSDYDTGAYWNGSVAFQPKVNFTEGLFIDYKYFDKKGIEPLYEFGYGGSYSTFEMSDLAVAANATKVPALVRETNEKFFVDGKQTSGLYDVAYTVTASVKNTGDVAGAEVAQLYLSFPDGTPNKMPVRSLRGFAKPFLQPGASENVAFQLRNKDLAVWSVKLGGWMLPRGDFKLALGSSSRKVAATTTLTV</sequence>
<dbReference type="Gene3D" id="2.60.40.10">
    <property type="entry name" value="Immunoglobulins"/>
    <property type="match status" value="1"/>
</dbReference>
<evidence type="ECO:0000256" key="7">
    <source>
        <dbReference type="ARBA" id="ARBA00022801"/>
    </source>
</evidence>
<comment type="function">
    <text evidence="9">Beta-glucosidases are one of a number of cellulolytic enzymes involved in the degradation of cellulosic biomass. Catalyzes the last step releasing glucose from the inhibitory cellobiose.</text>
</comment>
<dbReference type="EMBL" id="SOZI01000200">
    <property type="protein sequence ID" value="TNY17462.1"/>
    <property type="molecule type" value="Genomic_DNA"/>
</dbReference>
<comment type="caution">
    <text evidence="16">The sequence shown here is derived from an EMBL/GenBank/DDBJ whole genome shotgun (WGS) entry which is preliminary data.</text>
</comment>
<evidence type="ECO:0000313" key="16">
    <source>
        <dbReference type="EMBL" id="TNY17462.1"/>
    </source>
</evidence>
<evidence type="ECO:0000256" key="6">
    <source>
        <dbReference type="ARBA" id="ARBA00022729"/>
    </source>
</evidence>
<evidence type="ECO:0000256" key="14">
    <source>
        <dbReference type="SAM" id="SignalP"/>
    </source>
</evidence>
<keyword evidence="8" id="KW-0326">Glycosidase</keyword>
<feature type="chain" id="PRO_5022892449" description="Probable beta-glucosidase G" evidence="14">
    <location>
        <begin position="18"/>
        <end position="803"/>
    </location>
</feature>
<dbReference type="Pfam" id="PF01915">
    <property type="entry name" value="Glyco_hydro_3_C"/>
    <property type="match status" value="1"/>
</dbReference>
<dbReference type="OrthoDB" id="416222at2759"/>
<name>A0A5C5FMH1_9BASI</name>
<dbReference type="SMART" id="SM01217">
    <property type="entry name" value="Fn3_like"/>
    <property type="match status" value="1"/>
</dbReference>
<feature type="signal peptide" evidence="14">
    <location>
        <begin position="1"/>
        <end position="17"/>
    </location>
</feature>
<dbReference type="Pfam" id="PF00933">
    <property type="entry name" value="Glyco_hydro_3"/>
    <property type="match status" value="1"/>
</dbReference>
<accession>A0A5C5FMH1</accession>
<keyword evidence="17" id="KW-1185">Reference proteome</keyword>
<dbReference type="InterPro" id="IPR001764">
    <property type="entry name" value="Glyco_hydro_3_N"/>
</dbReference>
<reference evidence="16 17" key="1">
    <citation type="submission" date="2019-03" db="EMBL/GenBank/DDBJ databases">
        <title>Rhodosporidium diobovatum UCD-FST 08-225 genome sequencing, assembly, and annotation.</title>
        <authorList>
            <person name="Fakankun I.U."/>
            <person name="Fristensky B."/>
            <person name="Levin D.B."/>
        </authorList>
    </citation>
    <scope>NUCLEOTIDE SEQUENCE [LARGE SCALE GENOMIC DNA]</scope>
    <source>
        <strain evidence="16 17">UCD-FST 08-225</strain>
    </source>
</reference>
<gene>
    <name evidence="16" type="ORF">DMC30DRAFT_118526</name>
</gene>
<evidence type="ECO:0000256" key="9">
    <source>
        <dbReference type="ARBA" id="ARBA00024983"/>
    </source>
</evidence>
<dbReference type="InterPro" id="IPR026891">
    <property type="entry name" value="Fn3-like"/>
</dbReference>
<feature type="domain" description="Fibronectin type III-like" evidence="15">
    <location>
        <begin position="721"/>
        <end position="792"/>
    </location>
</feature>
<evidence type="ECO:0000256" key="1">
    <source>
        <dbReference type="ARBA" id="ARBA00000448"/>
    </source>
</evidence>
<dbReference type="GO" id="GO:0008422">
    <property type="term" value="F:beta-glucosidase activity"/>
    <property type="evidence" value="ECO:0007669"/>
    <property type="project" value="UniProtKB-EC"/>
</dbReference>
<dbReference type="InterPro" id="IPR036881">
    <property type="entry name" value="Glyco_hydro_3_C_sf"/>
</dbReference>
<evidence type="ECO:0000256" key="2">
    <source>
        <dbReference type="ARBA" id="ARBA00004613"/>
    </source>
</evidence>
<evidence type="ECO:0000256" key="13">
    <source>
        <dbReference type="ARBA" id="ARBA00041808"/>
    </source>
</evidence>
<dbReference type="Proteomes" id="UP000311382">
    <property type="component" value="Unassembled WGS sequence"/>
</dbReference>
<keyword evidence="5" id="KW-0964">Secreted</keyword>
<evidence type="ECO:0000256" key="11">
    <source>
        <dbReference type="ARBA" id="ARBA00041276"/>
    </source>
</evidence>
<keyword evidence="7 16" id="KW-0378">Hydrolase</keyword>
<evidence type="ECO:0000256" key="10">
    <source>
        <dbReference type="ARBA" id="ARBA00039579"/>
    </source>
</evidence>
<evidence type="ECO:0000259" key="15">
    <source>
        <dbReference type="SMART" id="SM01217"/>
    </source>
</evidence>
<evidence type="ECO:0000256" key="12">
    <source>
        <dbReference type="ARBA" id="ARBA00041601"/>
    </source>
</evidence>
<evidence type="ECO:0000313" key="17">
    <source>
        <dbReference type="Proteomes" id="UP000311382"/>
    </source>
</evidence>
<dbReference type="EC" id="3.2.1.21" evidence="4"/>
<keyword evidence="6 14" id="KW-0732">Signal</keyword>
<dbReference type="InterPro" id="IPR002772">
    <property type="entry name" value="Glyco_hydro_3_C"/>
</dbReference>
<dbReference type="PRINTS" id="PR00133">
    <property type="entry name" value="GLHYDRLASE3"/>
</dbReference>
<dbReference type="InterPro" id="IPR050288">
    <property type="entry name" value="Cellulose_deg_GH3"/>
</dbReference>